<dbReference type="AlphaFoldDB" id="A0A8J6C9J1"/>
<sequence>MAFAPEAGARFGLPDLSSDDADGGGIAQQEWKEATAVAADRSIEEDEEGEKENEVVEELEDAEDAEEENMDPILEDSDVERTVWIIDVTKEDGECESLQVLFDKSGSAIWELKTGAPIPRTGKWSLRSDRLLFTRPFFLGFIGYKETYVADPTVDATDDLKLCTKGIVRGWAYFSPALKIGDFVMTRKATNVGAQQE</sequence>
<dbReference type="Proteomes" id="UP000751190">
    <property type="component" value="Unassembled WGS sequence"/>
</dbReference>
<name>A0A8J6C9J1_DIALT</name>
<feature type="region of interest" description="Disordered" evidence="1">
    <location>
        <begin position="1"/>
        <end position="68"/>
    </location>
</feature>
<evidence type="ECO:0000313" key="2">
    <source>
        <dbReference type="EMBL" id="KAG8461645.1"/>
    </source>
</evidence>
<reference evidence="2" key="1">
    <citation type="submission" date="2021-05" db="EMBL/GenBank/DDBJ databases">
        <title>The genome of the haptophyte Pavlova lutheri (Diacronema luteri, Pavlovales) - a model for lipid biosynthesis in eukaryotic algae.</title>
        <authorList>
            <person name="Hulatt C.J."/>
            <person name="Posewitz M.C."/>
        </authorList>
    </citation>
    <scope>NUCLEOTIDE SEQUENCE</scope>
    <source>
        <strain evidence="2">NIVA-4/92</strain>
    </source>
</reference>
<protein>
    <submittedName>
        <fullName evidence="2">Uncharacterized protein</fullName>
    </submittedName>
</protein>
<evidence type="ECO:0000256" key="1">
    <source>
        <dbReference type="SAM" id="MobiDB-lite"/>
    </source>
</evidence>
<dbReference type="OrthoDB" id="10453473at2759"/>
<keyword evidence="3" id="KW-1185">Reference proteome</keyword>
<organism evidence="2 3">
    <name type="scientific">Diacronema lutheri</name>
    <name type="common">Unicellular marine alga</name>
    <name type="synonym">Monochrysis lutheri</name>
    <dbReference type="NCBI Taxonomy" id="2081491"/>
    <lineage>
        <taxon>Eukaryota</taxon>
        <taxon>Haptista</taxon>
        <taxon>Haptophyta</taxon>
        <taxon>Pavlovophyceae</taxon>
        <taxon>Pavlovales</taxon>
        <taxon>Pavlovaceae</taxon>
        <taxon>Diacronema</taxon>
    </lineage>
</organism>
<proteinExistence type="predicted"/>
<accession>A0A8J6C9J1</accession>
<gene>
    <name evidence="2" type="ORF">KFE25_001263</name>
</gene>
<feature type="compositionally biased region" description="Acidic residues" evidence="1">
    <location>
        <begin position="43"/>
        <end position="68"/>
    </location>
</feature>
<evidence type="ECO:0000313" key="3">
    <source>
        <dbReference type="Proteomes" id="UP000751190"/>
    </source>
</evidence>
<dbReference type="EMBL" id="JAGTXO010000024">
    <property type="protein sequence ID" value="KAG8461645.1"/>
    <property type="molecule type" value="Genomic_DNA"/>
</dbReference>
<comment type="caution">
    <text evidence="2">The sequence shown here is derived from an EMBL/GenBank/DDBJ whole genome shotgun (WGS) entry which is preliminary data.</text>
</comment>